<keyword evidence="2 5" id="KW-0812">Transmembrane</keyword>
<proteinExistence type="predicted"/>
<evidence type="ECO:0008006" key="8">
    <source>
        <dbReference type="Google" id="ProtNLM"/>
    </source>
</evidence>
<feature type="transmembrane region" description="Helical" evidence="5">
    <location>
        <begin position="12"/>
        <end position="33"/>
    </location>
</feature>
<comment type="caution">
    <text evidence="6">The sequence shown here is derived from an EMBL/GenBank/DDBJ whole genome shotgun (WGS) entry which is preliminary data.</text>
</comment>
<protein>
    <recommendedName>
        <fullName evidence="8">Isoprenylcysteine carboxyl methyltransferase</fullName>
    </recommendedName>
</protein>
<reference evidence="6 7" key="1">
    <citation type="submission" date="2015-06" db="EMBL/GenBank/DDBJ databases">
        <title>New insights into the roles of widespread benthic archaea in carbon and nitrogen cycling.</title>
        <authorList>
            <person name="Lazar C.S."/>
            <person name="Baker B.J."/>
            <person name="Seitz K.W."/>
            <person name="Hyde A.S."/>
            <person name="Dick G.J."/>
            <person name="Hinrichs K.-U."/>
            <person name="Teske A.P."/>
        </authorList>
    </citation>
    <scope>NUCLEOTIDE SEQUENCE [LARGE SCALE GENOMIC DNA]</scope>
    <source>
        <strain evidence="6">SG8-32-1</strain>
    </source>
</reference>
<dbReference type="AlphaFoldDB" id="A0A0M0BYW4"/>
<dbReference type="Proteomes" id="UP000037237">
    <property type="component" value="Unassembled WGS sequence"/>
</dbReference>
<comment type="subcellular location">
    <subcellularLocation>
        <location evidence="1">Membrane</location>
        <topology evidence="1">Multi-pass membrane protein</topology>
    </subcellularLocation>
</comment>
<dbReference type="Gene3D" id="1.20.120.1630">
    <property type="match status" value="1"/>
</dbReference>
<organism evidence="6 7">
    <name type="scientific">miscellaneous Crenarchaeota group-1 archaeon SG8-32-1</name>
    <dbReference type="NCBI Taxonomy" id="1685124"/>
    <lineage>
        <taxon>Archaea</taxon>
        <taxon>Candidatus Bathyarchaeota</taxon>
        <taxon>MCG-1</taxon>
    </lineage>
</organism>
<keyword evidence="3 5" id="KW-1133">Transmembrane helix</keyword>
<name>A0A0M0BYW4_9ARCH</name>
<evidence type="ECO:0000313" key="7">
    <source>
        <dbReference type="Proteomes" id="UP000037237"/>
    </source>
</evidence>
<keyword evidence="4 5" id="KW-0472">Membrane</keyword>
<evidence type="ECO:0000256" key="3">
    <source>
        <dbReference type="ARBA" id="ARBA00022989"/>
    </source>
</evidence>
<feature type="transmembrane region" description="Helical" evidence="5">
    <location>
        <begin position="45"/>
        <end position="72"/>
    </location>
</feature>
<dbReference type="GO" id="GO:0016020">
    <property type="term" value="C:membrane"/>
    <property type="evidence" value="ECO:0007669"/>
    <property type="project" value="UniProtKB-SubCell"/>
</dbReference>
<evidence type="ECO:0000256" key="4">
    <source>
        <dbReference type="ARBA" id="ARBA00023136"/>
    </source>
</evidence>
<evidence type="ECO:0000256" key="5">
    <source>
        <dbReference type="SAM" id="Phobius"/>
    </source>
</evidence>
<dbReference type="EMBL" id="LFWU01000025">
    <property type="protein sequence ID" value="KON33634.1"/>
    <property type="molecule type" value="Genomic_DNA"/>
</dbReference>
<feature type="transmembrane region" description="Helical" evidence="5">
    <location>
        <begin position="92"/>
        <end position="115"/>
    </location>
</feature>
<gene>
    <name evidence="6" type="ORF">AC477_01325</name>
</gene>
<dbReference type="Pfam" id="PF04140">
    <property type="entry name" value="ICMT"/>
    <property type="match status" value="1"/>
</dbReference>
<feature type="transmembrane region" description="Helical" evidence="5">
    <location>
        <begin position="153"/>
        <end position="171"/>
    </location>
</feature>
<evidence type="ECO:0000313" key="6">
    <source>
        <dbReference type="EMBL" id="KON33634.1"/>
    </source>
</evidence>
<dbReference type="GO" id="GO:0004671">
    <property type="term" value="F:protein C-terminal S-isoprenylcysteine carboxyl O-methyltransferase activity"/>
    <property type="evidence" value="ECO:0007669"/>
    <property type="project" value="InterPro"/>
</dbReference>
<dbReference type="InterPro" id="IPR007269">
    <property type="entry name" value="ICMT_MeTrfase"/>
</dbReference>
<evidence type="ECO:0000256" key="2">
    <source>
        <dbReference type="ARBA" id="ARBA00022692"/>
    </source>
</evidence>
<accession>A0A0M0BYW4</accession>
<evidence type="ECO:0000256" key="1">
    <source>
        <dbReference type="ARBA" id="ARBA00004141"/>
    </source>
</evidence>
<sequence>MYSLTITSFGWNQWVLVAINVIFFGLFVLTLQFRRKVARLPSSVYLAFTIAFFAEMFGLPLTMYVFMGVFGFTEIYSIEFLLTQAMGTEISFYIHHVLFPISKIIMGIGILLVIYGWKQIFQGKGNLVTTGLYSYIRHPQYLGFLLITLGMNVQWLTIIMLALWPVLVILYKRLSKTEEKEAEEKYGEEFLKYKRAVPGFIPRIKRYNPTS</sequence>